<evidence type="ECO:0000256" key="1">
    <source>
        <dbReference type="ARBA" id="ARBA00001412"/>
    </source>
</evidence>
<comment type="similarity">
    <text evidence="2">Belongs to the glycosyl hydrolase 2 family.</text>
</comment>
<dbReference type="Pfam" id="PF02836">
    <property type="entry name" value="Glyco_hydro_2_C"/>
    <property type="match status" value="1"/>
</dbReference>
<dbReference type="SUPFAM" id="SSF49303">
    <property type="entry name" value="beta-Galactosidase/glucuronidase domain"/>
    <property type="match status" value="1"/>
</dbReference>
<dbReference type="PROSITE" id="PS51257">
    <property type="entry name" value="PROKAR_LIPOPROTEIN"/>
    <property type="match status" value="1"/>
</dbReference>
<comment type="caution">
    <text evidence="9">The sequence shown here is derived from an EMBL/GenBank/DDBJ whole genome shotgun (WGS) entry which is preliminary data.</text>
</comment>
<dbReference type="PANTHER" id="PTHR46323:SF2">
    <property type="entry name" value="BETA-GALACTOSIDASE"/>
    <property type="match status" value="1"/>
</dbReference>
<dbReference type="Proteomes" id="UP001597361">
    <property type="component" value="Unassembled WGS sequence"/>
</dbReference>
<dbReference type="InterPro" id="IPR036156">
    <property type="entry name" value="Beta-gal/glucu_dom_sf"/>
</dbReference>
<protein>
    <recommendedName>
        <fullName evidence="3">beta-galactosidase</fullName>
        <ecNumber evidence="3">3.2.1.23</ecNumber>
    </recommendedName>
</protein>
<keyword evidence="4" id="KW-0378">Hydrolase</keyword>
<evidence type="ECO:0000313" key="9">
    <source>
        <dbReference type="EMBL" id="MFD2036294.1"/>
    </source>
</evidence>
<dbReference type="RefSeq" id="WP_376887322.1">
    <property type="nucleotide sequence ID" value="NZ_JBHUHR010000039.1"/>
</dbReference>
<proteinExistence type="inferred from homology"/>
<dbReference type="SUPFAM" id="SSF49785">
    <property type="entry name" value="Galactose-binding domain-like"/>
    <property type="match status" value="1"/>
</dbReference>
<reference evidence="10" key="1">
    <citation type="journal article" date="2019" name="Int. J. Syst. Evol. Microbiol.">
        <title>The Global Catalogue of Microorganisms (GCM) 10K type strain sequencing project: providing services to taxonomists for standard genome sequencing and annotation.</title>
        <authorList>
            <consortium name="The Broad Institute Genomics Platform"/>
            <consortium name="The Broad Institute Genome Sequencing Center for Infectious Disease"/>
            <person name="Wu L."/>
            <person name="Ma J."/>
        </authorList>
    </citation>
    <scope>NUCLEOTIDE SEQUENCE [LARGE SCALE GENOMIC DNA]</scope>
    <source>
        <strain evidence="10">CGMCC 1.15180</strain>
    </source>
</reference>
<accession>A0ABW4VNL6</accession>
<dbReference type="InterPro" id="IPR017853">
    <property type="entry name" value="GH"/>
</dbReference>
<dbReference type="EC" id="3.2.1.23" evidence="3"/>
<name>A0ABW4VNL6_9BACT</name>
<feature type="domain" description="Glycoside hydrolase family 2 immunoglobulin-like beta-sandwich" evidence="6">
    <location>
        <begin position="233"/>
        <end position="329"/>
    </location>
</feature>
<dbReference type="InterPro" id="IPR006102">
    <property type="entry name" value="Ig-like_GH2"/>
</dbReference>
<dbReference type="Pfam" id="PF00703">
    <property type="entry name" value="Glyco_hydro_2"/>
    <property type="match status" value="1"/>
</dbReference>
<dbReference type="SUPFAM" id="SSF51445">
    <property type="entry name" value="(Trans)glycosidases"/>
    <property type="match status" value="1"/>
</dbReference>
<dbReference type="InterPro" id="IPR050347">
    <property type="entry name" value="Bact_Beta-galactosidase"/>
</dbReference>
<feature type="domain" description="Glycoside hydrolase family 2 catalytic" evidence="7">
    <location>
        <begin position="334"/>
        <end position="481"/>
    </location>
</feature>
<evidence type="ECO:0000256" key="4">
    <source>
        <dbReference type="ARBA" id="ARBA00022801"/>
    </source>
</evidence>
<evidence type="ECO:0000259" key="6">
    <source>
        <dbReference type="Pfam" id="PF00703"/>
    </source>
</evidence>
<evidence type="ECO:0000256" key="2">
    <source>
        <dbReference type="ARBA" id="ARBA00007401"/>
    </source>
</evidence>
<dbReference type="InterPro" id="IPR008979">
    <property type="entry name" value="Galactose-bd-like_sf"/>
</dbReference>
<dbReference type="InterPro" id="IPR006103">
    <property type="entry name" value="Glyco_hydro_2_cat"/>
</dbReference>
<evidence type="ECO:0000259" key="7">
    <source>
        <dbReference type="Pfam" id="PF02836"/>
    </source>
</evidence>
<dbReference type="Gene3D" id="2.60.120.260">
    <property type="entry name" value="Galactose-binding domain-like"/>
    <property type="match status" value="1"/>
</dbReference>
<dbReference type="EMBL" id="JBHUHR010000039">
    <property type="protein sequence ID" value="MFD2036294.1"/>
    <property type="molecule type" value="Genomic_DNA"/>
</dbReference>
<feature type="domain" description="Glycosyl hydrolases family 2 sugar binding" evidence="8">
    <location>
        <begin position="29"/>
        <end position="220"/>
    </location>
</feature>
<evidence type="ECO:0000256" key="5">
    <source>
        <dbReference type="ARBA" id="ARBA00023295"/>
    </source>
</evidence>
<organism evidence="9 10">
    <name type="scientific">Belliella marina</name>
    <dbReference type="NCBI Taxonomy" id="1644146"/>
    <lineage>
        <taxon>Bacteria</taxon>
        <taxon>Pseudomonadati</taxon>
        <taxon>Bacteroidota</taxon>
        <taxon>Cytophagia</taxon>
        <taxon>Cytophagales</taxon>
        <taxon>Cyclobacteriaceae</taxon>
        <taxon>Belliella</taxon>
    </lineage>
</organism>
<evidence type="ECO:0000256" key="3">
    <source>
        <dbReference type="ARBA" id="ARBA00012756"/>
    </source>
</evidence>
<keyword evidence="10" id="KW-1185">Reference proteome</keyword>
<evidence type="ECO:0000259" key="8">
    <source>
        <dbReference type="Pfam" id="PF02837"/>
    </source>
</evidence>
<dbReference type="PANTHER" id="PTHR46323">
    <property type="entry name" value="BETA-GALACTOSIDASE"/>
    <property type="match status" value="1"/>
</dbReference>
<comment type="catalytic activity">
    <reaction evidence="1">
        <text>Hydrolysis of terminal non-reducing beta-D-galactose residues in beta-D-galactosides.</text>
        <dbReference type="EC" id="3.2.1.23"/>
    </reaction>
</comment>
<dbReference type="Pfam" id="PF02837">
    <property type="entry name" value="Glyco_hydro_2_N"/>
    <property type="match status" value="1"/>
</dbReference>
<keyword evidence="5" id="KW-0326">Glycosidase</keyword>
<evidence type="ECO:0000313" key="10">
    <source>
        <dbReference type="Proteomes" id="UP001597361"/>
    </source>
</evidence>
<dbReference type="Gene3D" id="3.20.20.80">
    <property type="entry name" value="Glycosidases"/>
    <property type="match status" value="1"/>
</dbReference>
<dbReference type="InterPro" id="IPR006104">
    <property type="entry name" value="Glyco_hydro_2_N"/>
</dbReference>
<gene>
    <name evidence="9" type="ORF">ACFSKL_15935</name>
</gene>
<sequence>MTIKILVSVCFALLIFSCQKPESEQVIDLSGEWGFQVDSLAVGEAERWFDGGMNDIIKLPGSMAEHGKGNEVSVSTVWTGEIVDSAYYFSDKFEKYRTADNTKIPFWLQPTKHYIGVAWYQREIEIPKDWEGQSIVLFLERPHWETTVWVDGEEFGMQNSLGTPHEVKLGTNLSAGKHTVTVRVDNRVKEINPGLSAHSISDQTQTNWNGIVGKIELRAMPIVAIGNIRLFPEINAGNVSAVVDIHNGYPENMDYELTATVYSKEDRKQIGGQIVKSGTVKEQEKLEFVYPMGDDVQYWDEFDPNLYEIDVKLKTAFGEQTIQETFGMREFRSEGKQFAINGRPVFLRGTLDCAIFPLTGYPPTNKDDWEKIFDKIKDHGFNHIRFHSWCPPKAAFEAADKLGMYLQVEASSWTHNVKSGIGTGNPIDQWLYAEGEEILKAYGNHPSFVMLAHGNEPGGARQEEYLSEYVAHFQGLDHTKVYTGGSGWPYTPNADFYLHSDARLQLWGAGLNSRINSQAPNTLFDYNQLVGQFPMPYVTHEMGQWCAYPDFKEISKYTGVLKAKNFEIFQESLNDNNLGDLAEEFLKASGKLQALCYKADIEAGFRTKDYAGYQLLGLQDFSGQGTALVGVLNAFWEEKGYISPEEFKRFNDVTIPLVRLEKHIYHQNETLEAAIEVAHFGKYQLENVSANWNIKNKSGNSIAKGSFEHQIIPIGNYFPIGTVSHEFKELKTPEKLVLEVEIDGYINSWDIWVYPKTNKELDDKGDVYFTNKLDNSALEILNNGGKVLLSIPKGNLKPEKGGDIGLGFSSIFWNTAYTNNQKPHTLGIYCDPVHPVFAEFPTEYHSNWQWWDVISISNALVLDGLPTLTPLVRVIDDWNHNRSLSLLFEAQVGKGKLLVSSIDFNQKLDDKPASKQLLKSVTKYMNSEKFEPQVAVEVDLIRSLTID</sequence>